<reference evidence="2 3" key="1">
    <citation type="submission" date="2017-09" db="EMBL/GenBank/DDBJ databases">
        <authorList>
            <person name="Ehlers B."/>
            <person name="Leendertz F.H."/>
        </authorList>
    </citation>
    <scope>NUCLEOTIDE SEQUENCE [LARGE SCALE GENOMIC DNA]</scope>
    <source>
        <strain evidence="2 3">USBA 140</strain>
    </source>
</reference>
<evidence type="ECO:0008006" key="4">
    <source>
        <dbReference type="Google" id="ProtNLM"/>
    </source>
</evidence>
<dbReference type="AlphaFoldDB" id="A0A286GA78"/>
<feature type="chain" id="PRO_5012628776" description="Secreted protein" evidence="1">
    <location>
        <begin position="24"/>
        <end position="197"/>
    </location>
</feature>
<keyword evidence="1" id="KW-0732">Signal</keyword>
<name>A0A286GA78_9PROT</name>
<evidence type="ECO:0000313" key="2">
    <source>
        <dbReference type="EMBL" id="SOD92156.1"/>
    </source>
</evidence>
<gene>
    <name evidence="2" type="ORF">SAMN05421508_102293</name>
</gene>
<dbReference type="OrthoDB" id="6365487at2"/>
<dbReference type="RefSeq" id="WP_097278053.1">
    <property type="nucleotide sequence ID" value="NZ_OCNJ01000002.1"/>
</dbReference>
<evidence type="ECO:0000256" key="1">
    <source>
        <dbReference type="SAM" id="SignalP"/>
    </source>
</evidence>
<accession>A0A286GA78</accession>
<proteinExistence type="predicted"/>
<protein>
    <recommendedName>
        <fullName evidence="4">Secreted protein</fullName>
    </recommendedName>
</protein>
<feature type="signal peptide" evidence="1">
    <location>
        <begin position="1"/>
        <end position="23"/>
    </location>
</feature>
<keyword evidence="3" id="KW-1185">Reference proteome</keyword>
<sequence>MPRLTAALAFAALAAAVPATVVATAPAPAAAAQEQAAVPLNAPTIEAFIDTIPAIRKWTETYQDQAREVAPTVLKGGALAGNPFARLIDGLRGTAAYDDLDTTVGRHGFQGPEDWAGVANRVTKALGVLAMNRDGRNNPIEAAERELETNPDIAPEDRTMLKGLLLAVSLFAQAPKEDVQAVSPYTDRIITALQQPL</sequence>
<organism evidence="2 3">
    <name type="scientific">Caenispirillum bisanense</name>
    <dbReference type="NCBI Taxonomy" id="414052"/>
    <lineage>
        <taxon>Bacteria</taxon>
        <taxon>Pseudomonadati</taxon>
        <taxon>Pseudomonadota</taxon>
        <taxon>Alphaproteobacteria</taxon>
        <taxon>Rhodospirillales</taxon>
        <taxon>Novispirillaceae</taxon>
        <taxon>Caenispirillum</taxon>
    </lineage>
</organism>
<dbReference type="Proteomes" id="UP000219621">
    <property type="component" value="Unassembled WGS sequence"/>
</dbReference>
<evidence type="ECO:0000313" key="3">
    <source>
        <dbReference type="Proteomes" id="UP000219621"/>
    </source>
</evidence>
<dbReference type="EMBL" id="OCNJ01000002">
    <property type="protein sequence ID" value="SOD92156.1"/>
    <property type="molecule type" value="Genomic_DNA"/>
</dbReference>